<evidence type="ECO:0000259" key="3">
    <source>
        <dbReference type="Pfam" id="PF00149"/>
    </source>
</evidence>
<dbReference type="SUPFAM" id="SSF55816">
    <property type="entry name" value="5'-nucleotidase (syn. UDP-sugar hydrolase), C-terminal domain"/>
    <property type="match status" value="1"/>
</dbReference>
<dbReference type="GO" id="GO:0000166">
    <property type="term" value="F:nucleotide binding"/>
    <property type="evidence" value="ECO:0007669"/>
    <property type="project" value="UniProtKB-KW"/>
</dbReference>
<dbReference type="InterPro" id="IPR029052">
    <property type="entry name" value="Metallo-depent_PP-like"/>
</dbReference>
<dbReference type="GO" id="GO:0046872">
    <property type="term" value="F:metal ion binding"/>
    <property type="evidence" value="ECO:0007669"/>
    <property type="project" value="InterPro"/>
</dbReference>
<dbReference type="GO" id="GO:0009166">
    <property type="term" value="P:nucleotide catabolic process"/>
    <property type="evidence" value="ECO:0007669"/>
    <property type="project" value="InterPro"/>
</dbReference>
<keyword evidence="1" id="KW-0732">Signal</keyword>
<feature type="domain" description="Calcineurin-like phosphoesterase" evidence="3">
    <location>
        <begin position="8"/>
        <end position="207"/>
    </location>
</feature>
<dbReference type="InterPro" id="IPR006179">
    <property type="entry name" value="5_nucleotidase/apyrase"/>
</dbReference>
<feature type="domain" description="5'-Nucleotidase C-terminal" evidence="4">
    <location>
        <begin position="292"/>
        <end position="426"/>
    </location>
</feature>
<dbReference type="KEGG" id="bfm:BP422_20000"/>
<dbReference type="GO" id="GO:0030288">
    <property type="term" value="C:outer membrane-bounded periplasmic space"/>
    <property type="evidence" value="ECO:0007669"/>
    <property type="project" value="TreeGrafter"/>
</dbReference>
<accession>A0A220MLF4</accession>
<dbReference type="AlphaFoldDB" id="A0A220MLF4"/>
<dbReference type="Gene3D" id="3.60.21.10">
    <property type="match status" value="1"/>
</dbReference>
<dbReference type="Proteomes" id="UP000197781">
    <property type="component" value="Chromosome"/>
</dbReference>
<dbReference type="PANTHER" id="PTHR11575:SF23">
    <property type="entry name" value="5-NUCLEOTIDASE FAMILY PROTEIN"/>
    <property type="match status" value="1"/>
</dbReference>
<dbReference type="Pfam" id="PF02872">
    <property type="entry name" value="5_nucleotid_C"/>
    <property type="match status" value="1"/>
</dbReference>
<dbReference type="EMBL" id="CP018145">
    <property type="protein sequence ID" value="ASJ55629.1"/>
    <property type="molecule type" value="Genomic_DNA"/>
</dbReference>
<comment type="similarity">
    <text evidence="2">Belongs to the 5'-nucleotidase family.</text>
</comment>
<keyword evidence="2" id="KW-0378">Hydrolase</keyword>
<proteinExistence type="inferred from homology"/>
<sequence length="484" mass="54681">MADTCTLHILHTNDLHSHFDTMPRIATCLSKHREEWEGKGEHVLAVDIGDHMDRMDIRSEASFGKTNVEIMNRSGIQYATIGNNEGITLPKDKLNELYTDARFTIITGNLFEPTTNSVPSWAVPYAIHTVGELRLAILGMTIPFGPSYQSMGWEIKEPIPILREQIAALRSSVDVVILLSHLGYQTDCVLAKEIDGLDIILGGHSHRALPHGERLGGTLITQAGRFGEYVGHVKLVWDGKRKRITDVQAELFQSEQYQVDESLSQFIKREKVWAENRLFQPIVQLEQDMHIGWTEETPYGSFIAASIRKWTGAEIGMANGGLLLADLPRGSLSFADLLHSMPHPINACAVTITGAQLTTVLEQAIQPEMVHRELRGYGFRGKIEGWMCVDGLHIRYSEDDQPQIIQIEVNGQPLDRERLYRVGTIDMFMYNRMFPDLLLGSEVTFFLPEMLREVLATTIKDQQMLQNAFRPRWEKISSTSKNQS</sequence>
<protein>
    <submittedName>
        <fullName evidence="5">Multifunctional 2',3'-cyclic-nucleotide 2'-phosphodiesterase/5'-nucleotidase/3'-nucleotidase</fullName>
    </submittedName>
</protein>
<evidence type="ECO:0000313" key="6">
    <source>
        <dbReference type="Proteomes" id="UP000197781"/>
    </source>
</evidence>
<dbReference type="InterPro" id="IPR004843">
    <property type="entry name" value="Calcineurin-like_PHP"/>
</dbReference>
<organism evidence="5 6">
    <name type="scientific">Brevibacillus formosus</name>
    <dbReference type="NCBI Taxonomy" id="54913"/>
    <lineage>
        <taxon>Bacteria</taxon>
        <taxon>Bacillati</taxon>
        <taxon>Bacillota</taxon>
        <taxon>Bacilli</taxon>
        <taxon>Bacillales</taxon>
        <taxon>Paenibacillaceae</taxon>
        <taxon>Brevibacillus</taxon>
    </lineage>
</organism>
<dbReference type="InterPro" id="IPR008334">
    <property type="entry name" value="5'-Nucleotdase_C"/>
</dbReference>
<dbReference type="Pfam" id="PF00149">
    <property type="entry name" value="Metallophos"/>
    <property type="match status" value="1"/>
</dbReference>
<dbReference type="PRINTS" id="PR01607">
    <property type="entry name" value="APYRASEFAMLY"/>
</dbReference>
<dbReference type="InterPro" id="IPR036907">
    <property type="entry name" value="5'-Nucleotdase_C_sf"/>
</dbReference>
<evidence type="ECO:0000256" key="1">
    <source>
        <dbReference type="ARBA" id="ARBA00022729"/>
    </source>
</evidence>
<evidence type="ECO:0000259" key="4">
    <source>
        <dbReference type="Pfam" id="PF02872"/>
    </source>
</evidence>
<dbReference type="PROSITE" id="PS00785">
    <property type="entry name" value="5_NUCLEOTIDASE_1"/>
    <property type="match status" value="1"/>
</dbReference>
<dbReference type="InterPro" id="IPR006146">
    <property type="entry name" value="5'-Nucleotdase_CS"/>
</dbReference>
<keyword evidence="2" id="KW-0547">Nucleotide-binding</keyword>
<dbReference type="PANTHER" id="PTHR11575">
    <property type="entry name" value="5'-NUCLEOTIDASE-RELATED"/>
    <property type="match status" value="1"/>
</dbReference>
<dbReference type="GO" id="GO:0008768">
    <property type="term" value="F:UDP-sugar diphosphatase activity"/>
    <property type="evidence" value="ECO:0007669"/>
    <property type="project" value="TreeGrafter"/>
</dbReference>
<name>A0A220MLF4_9BACL</name>
<reference evidence="5 6" key="1">
    <citation type="submission" date="2016-11" db="EMBL/GenBank/DDBJ databases">
        <authorList>
            <person name="Jaros S."/>
            <person name="Januszkiewicz K."/>
            <person name="Wedrychowicz H."/>
        </authorList>
    </citation>
    <scope>NUCLEOTIDE SEQUENCE [LARGE SCALE GENOMIC DNA]</scope>
    <source>
        <strain evidence="5 6">NF2</strain>
    </source>
</reference>
<dbReference type="GO" id="GO:0008253">
    <property type="term" value="F:5'-nucleotidase activity"/>
    <property type="evidence" value="ECO:0007669"/>
    <property type="project" value="TreeGrafter"/>
</dbReference>
<dbReference type="SUPFAM" id="SSF56300">
    <property type="entry name" value="Metallo-dependent phosphatases"/>
    <property type="match status" value="1"/>
</dbReference>
<dbReference type="CDD" id="cd00845">
    <property type="entry name" value="MPP_UshA_N_like"/>
    <property type="match status" value="1"/>
</dbReference>
<gene>
    <name evidence="5" type="ORF">BP422_20000</name>
</gene>
<dbReference type="RefSeq" id="WP_088909276.1">
    <property type="nucleotide sequence ID" value="NZ_CP018145.1"/>
</dbReference>
<dbReference type="Gene3D" id="3.90.780.10">
    <property type="entry name" value="5'-Nucleotidase, C-terminal domain"/>
    <property type="match status" value="1"/>
</dbReference>
<evidence type="ECO:0000313" key="5">
    <source>
        <dbReference type="EMBL" id="ASJ55629.1"/>
    </source>
</evidence>
<evidence type="ECO:0000256" key="2">
    <source>
        <dbReference type="RuleBase" id="RU362119"/>
    </source>
</evidence>